<evidence type="ECO:0008006" key="5">
    <source>
        <dbReference type="Google" id="ProtNLM"/>
    </source>
</evidence>
<organism evidence="3 4">
    <name type="scientific">SAR86 cluster bacterium</name>
    <dbReference type="NCBI Taxonomy" id="2030880"/>
    <lineage>
        <taxon>Bacteria</taxon>
        <taxon>Pseudomonadati</taxon>
        <taxon>Pseudomonadota</taxon>
        <taxon>Gammaproteobacteria</taxon>
        <taxon>SAR86 cluster</taxon>
    </lineage>
</organism>
<dbReference type="InterPro" id="IPR044925">
    <property type="entry name" value="His-Me_finger_sf"/>
</dbReference>
<accession>A0A2A4XIJ1</accession>
<dbReference type="SMART" id="SM00892">
    <property type="entry name" value="Endonuclease_NS"/>
    <property type="match status" value="1"/>
</dbReference>
<evidence type="ECO:0000313" key="3">
    <source>
        <dbReference type="EMBL" id="PCI82478.1"/>
    </source>
</evidence>
<proteinExistence type="predicted"/>
<dbReference type="Gene3D" id="3.40.570.10">
    <property type="entry name" value="Extracellular Endonuclease, subunit A"/>
    <property type="match status" value="1"/>
</dbReference>
<reference evidence="4" key="1">
    <citation type="submission" date="2017-08" db="EMBL/GenBank/DDBJ databases">
        <title>A dynamic microbial community with high functional redundancy inhabits the cold, oxic subseafloor aquifer.</title>
        <authorList>
            <person name="Tully B.J."/>
            <person name="Wheat C.G."/>
            <person name="Glazer B.T."/>
            <person name="Huber J.A."/>
        </authorList>
    </citation>
    <scope>NUCLEOTIDE SEQUENCE [LARGE SCALE GENOMIC DNA]</scope>
</reference>
<evidence type="ECO:0000313" key="4">
    <source>
        <dbReference type="Proteomes" id="UP000218767"/>
    </source>
</evidence>
<dbReference type="PANTHER" id="PTHR13966:SF5">
    <property type="entry name" value="ENDONUCLEASE G, MITOCHONDRIAL"/>
    <property type="match status" value="1"/>
</dbReference>
<protein>
    <recommendedName>
        <fullName evidence="5">Endonuclease</fullName>
    </recommendedName>
</protein>
<dbReference type="SUPFAM" id="SSF54060">
    <property type="entry name" value="His-Me finger endonucleases"/>
    <property type="match status" value="1"/>
</dbReference>
<sequence length="288" mass="31887">MSSQTFSEVSSLLLKCTKQAEIVIQLGHPAFSAGVLSLFRRVVLAVVLIVSMSQSQSVELRIAHCLHGCPVGGSTENHLILRPIYALSYSTRNKAADWAAYRVTSGSIGIASSLSREALVDDFVEETLSAADFINAEESGLTRARFVPLVNFAGTPYWNEVNYMSNAVARSRNLSQGAWYGLEWSIRNWVNRENEVYVLTGPIFRETPVTASLETQTQHRVPDAFFKIVVSPDNRATAFIFDQDLPVHVHHCDNRASIDEIEKATGLEFFPENPRLVLGSMDTSLGCF</sequence>
<feature type="domain" description="ENPP1-3/EXOG-like endonuclease/phosphodiesterase" evidence="1">
    <location>
        <begin position="82"/>
        <end position="276"/>
    </location>
</feature>
<comment type="caution">
    <text evidence="3">The sequence shown here is derived from an EMBL/GenBank/DDBJ whole genome shotgun (WGS) entry which is preliminary data.</text>
</comment>
<dbReference type="PANTHER" id="PTHR13966">
    <property type="entry name" value="ENDONUCLEASE RELATED"/>
    <property type="match status" value="1"/>
</dbReference>
<dbReference type="InterPro" id="IPR001604">
    <property type="entry name" value="Endo_G_ENPP1-like_dom"/>
</dbReference>
<dbReference type="GO" id="GO:0046872">
    <property type="term" value="F:metal ion binding"/>
    <property type="evidence" value="ECO:0007669"/>
    <property type="project" value="InterPro"/>
</dbReference>
<dbReference type="GO" id="GO:0003676">
    <property type="term" value="F:nucleic acid binding"/>
    <property type="evidence" value="ECO:0007669"/>
    <property type="project" value="InterPro"/>
</dbReference>
<dbReference type="SMART" id="SM00477">
    <property type="entry name" value="NUC"/>
    <property type="match status" value="1"/>
</dbReference>
<dbReference type="AlphaFoldDB" id="A0A2A4XIJ1"/>
<name>A0A2A4XIJ1_9GAMM</name>
<feature type="domain" description="DNA/RNA non-specific endonuclease/pyrophosphatase/phosphodiesterase" evidence="2">
    <location>
        <begin position="81"/>
        <end position="276"/>
    </location>
</feature>
<dbReference type="Pfam" id="PF01223">
    <property type="entry name" value="Endonuclease_NS"/>
    <property type="match status" value="1"/>
</dbReference>
<evidence type="ECO:0000259" key="2">
    <source>
        <dbReference type="SMART" id="SM00892"/>
    </source>
</evidence>
<dbReference type="EMBL" id="NVUL01000001">
    <property type="protein sequence ID" value="PCI82478.1"/>
    <property type="molecule type" value="Genomic_DNA"/>
</dbReference>
<dbReference type="InterPro" id="IPR040255">
    <property type="entry name" value="Non-specific_endonuclease"/>
</dbReference>
<dbReference type="InterPro" id="IPR044929">
    <property type="entry name" value="DNA/RNA_non-sp_Endonuclease_sf"/>
</dbReference>
<dbReference type="GO" id="GO:0016787">
    <property type="term" value="F:hydrolase activity"/>
    <property type="evidence" value="ECO:0007669"/>
    <property type="project" value="InterPro"/>
</dbReference>
<dbReference type="Proteomes" id="UP000218767">
    <property type="component" value="Unassembled WGS sequence"/>
</dbReference>
<dbReference type="InterPro" id="IPR020821">
    <property type="entry name" value="ENPP1-3/EXOG-like_nuc-like"/>
</dbReference>
<gene>
    <name evidence="3" type="ORF">COB20_00410</name>
</gene>
<dbReference type="GO" id="GO:0004519">
    <property type="term" value="F:endonuclease activity"/>
    <property type="evidence" value="ECO:0007669"/>
    <property type="project" value="TreeGrafter"/>
</dbReference>
<evidence type="ECO:0000259" key="1">
    <source>
        <dbReference type="SMART" id="SM00477"/>
    </source>
</evidence>